<evidence type="ECO:0000313" key="1">
    <source>
        <dbReference type="EMBL" id="MBZ5710547.1"/>
    </source>
</evidence>
<gene>
    <name evidence="1" type="ORF">K7C98_14905</name>
</gene>
<dbReference type="InterPro" id="IPR036513">
    <property type="entry name" value="STAS_dom_sf"/>
</dbReference>
<evidence type="ECO:0008006" key="3">
    <source>
        <dbReference type="Google" id="ProtNLM"/>
    </source>
</evidence>
<dbReference type="Proteomes" id="UP001139031">
    <property type="component" value="Unassembled WGS sequence"/>
</dbReference>
<accession>A0ABS7TQN9</accession>
<sequence length="140" mass="15382">MPTTTSGEYHLTREGDLAHIKVRGLFDLEVATALHELLAQIQRDVGRSYVLCDLSQFTGIPADARRQIGEWNKTHTVAGGAIYGANFAMRTLATLVLQAVRLVGNNVDIEFVPDEAAARRWIEAHRARLVVSSGGPHVHE</sequence>
<name>A0ABS7TQN9_9BACT</name>
<dbReference type="SUPFAM" id="SSF52091">
    <property type="entry name" value="SpoIIaa-like"/>
    <property type="match status" value="1"/>
</dbReference>
<evidence type="ECO:0000313" key="2">
    <source>
        <dbReference type="Proteomes" id="UP001139031"/>
    </source>
</evidence>
<dbReference type="EMBL" id="JAIRAU010000017">
    <property type="protein sequence ID" value="MBZ5710547.1"/>
    <property type="molecule type" value="Genomic_DNA"/>
</dbReference>
<proteinExistence type="predicted"/>
<keyword evidence="2" id="KW-1185">Reference proteome</keyword>
<reference evidence="1" key="1">
    <citation type="submission" date="2021-08" db="EMBL/GenBank/DDBJ databases">
        <authorList>
            <person name="Stevens D.C."/>
        </authorList>
    </citation>
    <scope>NUCLEOTIDE SEQUENCE</scope>
    <source>
        <strain evidence="1">DSM 53165</strain>
    </source>
</reference>
<dbReference type="RefSeq" id="WP_224192317.1">
    <property type="nucleotide sequence ID" value="NZ_JAIRAU010000017.1"/>
</dbReference>
<organism evidence="1 2">
    <name type="scientific">Nannocystis pusilla</name>
    <dbReference type="NCBI Taxonomy" id="889268"/>
    <lineage>
        <taxon>Bacteria</taxon>
        <taxon>Pseudomonadati</taxon>
        <taxon>Myxococcota</taxon>
        <taxon>Polyangia</taxon>
        <taxon>Nannocystales</taxon>
        <taxon>Nannocystaceae</taxon>
        <taxon>Nannocystis</taxon>
    </lineage>
</organism>
<protein>
    <recommendedName>
        <fullName evidence="3">STAS/SEC14 domain-containing protein</fullName>
    </recommendedName>
</protein>
<comment type="caution">
    <text evidence="1">The sequence shown here is derived from an EMBL/GenBank/DDBJ whole genome shotgun (WGS) entry which is preliminary data.</text>
</comment>